<organism evidence="2 3">
    <name type="scientific">Bradyrhizobium brasilense</name>
    <dbReference type="NCBI Taxonomy" id="1419277"/>
    <lineage>
        <taxon>Bacteria</taxon>
        <taxon>Pseudomonadati</taxon>
        <taxon>Pseudomonadota</taxon>
        <taxon>Alphaproteobacteria</taxon>
        <taxon>Hyphomicrobiales</taxon>
        <taxon>Nitrobacteraceae</taxon>
        <taxon>Bradyrhizobium</taxon>
    </lineage>
</organism>
<evidence type="ECO:0000313" key="3">
    <source>
        <dbReference type="Proteomes" id="UP000199245"/>
    </source>
</evidence>
<reference evidence="2 3" key="1">
    <citation type="submission" date="2016-10" db="EMBL/GenBank/DDBJ databases">
        <authorList>
            <person name="de Groot N.N."/>
        </authorList>
    </citation>
    <scope>NUCLEOTIDE SEQUENCE [LARGE SCALE GENOMIC DNA]</scope>
    <source>
        <strain evidence="2 3">R5</strain>
    </source>
</reference>
<gene>
    <name evidence="2" type="ORF">SAMN05216337_1017127</name>
</gene>
<evidence type="ECO:0000313" key="2">
    <source>
        <dbReference type="EMBL" id="SDD94849.1"/>
    </source>
</evidence>
<feature type="region of interest" description="Disordered" evidence="1">
    <location>
        <begin position="1"/>
        <end position="38"/>
    </location>
</feature>
<dbReference type="AlphaFoldDB" id="A0A1G6YWS9"/>
<feature type="compositionally biased region" description="Acidic residues" evidence="1">
    <location>
        <begin position="1"/>
        <end position="18"/>
    </location>
</feature>
<protein>
    <submittedName>
        <fullName evidence="2">Uncharacterized protein</fullName>
    </submittedName>
</protein>
<evidence type="ECO:0000256" key="1">
    <source>
        <dbReference type="SAM" id="MobiDB-lite"/>
    </source>
</evidence>
<accession>A0A1G6YWS9</accession>
<sequence>MSDEPDEPDDVVEPDAPDGGEQANDDAASPKQHENKRRRIAREKQEALDFWRAVFASEVGRREMFALLQSAHTFEERFACGPNGFPQPEATWFQAGEQAFGQRLYQSWARDHRAAVLLMHDENDARFVTTKSKARK</sequence>
<dbReference type="RefSeq" id="WP_092084049.1">
    <property type="nucleotide sequence ID" value="NZ_FMZW01000017.1"/>
</dbReference>
<dbReference type="Proteomes" id="UP000199245">
    <property type="component" value="Unassembled WGS sequence"/>
</dbReference>
<proteinExistence type="predicted"/>
<dbReference type="EMBL" id="FMZW01000017">
    <property type="protein sequence ID" value="SDD94849.1"/>
    <property type="molecule type" value="Genomic_DNA"/>
</dbReference>
<name>A0A1G6YWS9_9BRAD</name>